<proteinExistence type="predicted"/>
<dbReference type="GO" id="GO:0031177">
    <property type="term" value="F:phosphopantetheine binding"/>
    <property type="evidence" value="ECO:0007669"/>
    <property type="project" value="TreeGrafter"/>
</dbReference>
<feature type="domain" description="Condensation" evidence="2">
    <location>
        <begin position="1"/>
        <end position="383"/>
    </location>
</feature>
<dbReference type="Gene3D" id="3.30.559.10">
    <property type="entry name" value="Chloramphenicol acetyltransferase-like domain"/>
    <property type="match status" value="1"/>
</dbReference>
<dbReference type="AlphaFoldDB" id="A0A1V9ACK1"/>
<dbReference type="InterPro" id="IPR001242">
    <property type="entry name" value="Condensation_dom"/>
</dbReference>
<dbReference type="InterPro" id="IPR023213">
    <property type="entry name" value="CAT-like_dom_sf"/>
</dbReference>
<dbReference type="GO" id="GO:0005737">
    <property type="term" value="C:cytoplasm"/>
    <property type="evidence" value="ECO:0007669"/>
    <property type="project" value="TreeGrafter"/>
</dbReference>
<dbReference type="GO" id="GO:0008610">
    <property type="term" value="P:lipid biosynthetic process"/>
    <property type="evidence" value="ECO:0007669"/>
    <property type="project" value="UniProtKB-ARBA"/>
</dbReference>
<comment type="caution">
    <text evidence="3">The sequence shown here is derived from an EMBL/GenBank/DDBJ whole genome shotgun (WGS) entry which is preliminary data.</text>
</comment>
<dbReference type="GO" id="GO:0044550">
    <property type="term" value="P:secondary metabolite biosynthetic process"/>
    <property type="evidence" value="ECO:0007669"/>
    <property type="project" value="TreeGrafter"/>
</dbReference>
<dbReference type="SUPFAM" id="SSF52777">
    <property type="entry name" value="CoA-dependent acyltransferases"/>
    <property type="match status" value="2"/>
</dbReference>
<keyword evidence="4" id="KW-1185">Reference proteome</keyword>
<feature type="region of interest" description="Disordered" evidence="1">
    <location>
        <begin position="420"/>
        <end position="440"/>
    </location>
</feature>
<dbReference type="GO" id="GO:0003824">
    <property type="term" value="F:catalytic activity"/>
    <property type="evidence" value="ECO:0007669"/>
    <property type="project" value="InterPro"/>
</dbReference>
<dbReference type="Pfam" id="PF00668">
    <property type="entry name" value="Condensation"/>
    <property type="match status" value="1"/>
</dbReference>
<name>A0A1V9ACK1_SACPI</name>
<dbReference type="Proteomes" id="UP000192591">
    <property type="component" value="Unassembled WGS sequence"/>
</dbReference>
<evidence type="ECO:0000256" key="1">
    <source>
        <dbReference type="SAM" id="MobiDB-lite"/>
    </source>
</evidence>
<gene>
    <name evidence="3" type="ORF">B1813_00635</name>
</gene>
<protein>
    <recommendedName>
        <fullName evidence="2">Condensation domain-containing protein</fullName>
    </recommendedName>
</protein>
<dbReference type="PANTHER" id="PTHR45527:SF1">
    <property type="entry name" value="FATTY ACID SYNTHASE"/>
    <property type="match status" value="1"/>
</dbReference>
<evidence type="ECO:0000313" key="4">
    <source>
        <dbReference type="Proteomes" id="UP000192591"/>
    </source>
</evidence>
<sequence length="440" mass="48149">MYPASSTQSRLIMMRYARGAVPAQVVGVHLLVRGPLDLDRLREALVALVRRHTILRTNYALAESGEVLAILHQYEGPDLFELCGETGLSDVRDIGDHVNTLLGRIVDRFTSPDRHSILQAVVIPHVADLHSLVLAIDHIAVDERSKAVLQSELAVLYAGEGDTLAEPHPYDAAGVRNTFPEIDEVAGLRDLLTPLPPRFLPSPDPRGEPGSFRPVMATRTLGAAVRERMEASSRRHRCTRFVLHVAAVMWALKQFSESDDISLVIPMDTRRRPQDFDTVGFFQNLVLLRSRSPRAAGLGGTLEECRSLVRDAFGRRDYPIATLMAAARAERGSVPCRNPLYQVALLYATENVDLGWTLDGVEVTPVELDFPEAPVELSVYLTESPSDTEAMLVGAAGALDAGDLDRLLGSWREAMRELTGAHPAGAASEPADQLFGSSTR</sequence>
<dbReference type="STRING" id="1962155.B1813_00635"/>
<accession>A0A1V9ACK1</accession>
<organism evidence="3 4">
    <name type="scientific">Saccharomonospora piscinae</name>
    <dbReference type="NCBI Taxonomy" id="687388"/>
    <lineage>
        <taxon>Bacteria</taxon>
        <taxon>Bacillati</taxon>
        <taxon>Actinomycetota</taxon>
        <taxon>Actinomycetes</taxon>
        <taxon>Pseudonocardiales</taxon>
        <taxon>Pseudonocardiaceae</taxon>
        <taxon>Saccharomonospora</taxon>
    </lineage>
</organism>
<evidence type="ECO:0000259" key="2">
    <source>
        <dbReference type="Pfam" id="PF00668"/>
    </source>
</evidence>
<dbReference type="PANTHER" id="PTHR45527">
    <property type="entry name" value="NONRIBOSOMAL PEPTIDE SYNTHETASE"/>
    <property type="match status" value="1"/>
</dbReference>
<dbReference type="Gene3D" id="3.30.559.30">
    <property type="entry name" value="Nonribosomal peptide synthetase, condensation domain"/>
    <property type="match status" value="1"/>
</dbReference>
<dbReference type="GO" id="GO:0043041">
    <property type="term" value="P:amino acid activation for nonribosomal peptide biosynthetic process"/>
    <property type="evidence" value="ECO:0007669"/>
    <property type="project" value="TreeGrafter"/>
</dbReference>
<evidence type="ECO:0000313" key="3">
    <source>
        <dbReference type="EMBL" id="OQO94654.1"/>
    </source>
</evidence>
<reference evidence="3 4" key="1">
    <citation type="submission" date="2017-02" db="EMBL/GenBank/DDBJ databases">
        <title>Draft genome of Saccharomonospora sp. 154.</title>
        <authorList>
            <person name="Alonso-Carmona G.S."/>
            <person name="De La Haba R."/>
            <person name="Vera-Gargallo B."/>
            <person name="Sandoval-Trujillo A.H."/>
            <person name="Ramirez-Duran N."/>
            <person name="Ventosa A."/>
        </authorList>
    </citation>
    <scope>NUCLEOTIDE SEQUENCE [LARGE SCALE GENOMIC DNA]</scope>
    <source>
        <strain evidence="3 4">LRS4.154</strain>
    </source>
</reference>
<dbReference type="EMBL" id="MWIH01000002">
    <property type="protein sequence ID" value="OQO94654.1"/>
    <property type="molecule type" value="Genomic_DNA"/>
</dbReference>